<sequence length="102" mass="11481">MTLSEGVQAARSTKGLFLSQHKYVSDLLSRFHLHTIKSVRTPLATRTSLSLTDGELLADATEYRSMVDALQYLTLTRPDFSYVVHLVSQFMHAPLLLICLRS</sequence>
<accession>A0A9P0ZJB6</accession>
<keyword evidence="2" id="KW-1185">Reference proteome</keyword>
<name>A0A9P0ZJB6_CUSEU</name>
<evidence type="ECO:0000313" key="2">
    <source>
        <dbReference type="Proteomes" id="UP001152484"/>
    </source>
</evidence>
<dbReference type="AlphaFoldDB" id="A0A9P0ZJB6"/>
<protein>
    <recommendedName>
        <fullName evidence="3">Reverse transcriptase Ty1/copia-type domain-containing protein</fullName>
    </recommendedName>
</protein>
<dbReference type="PANTHER" id="PTHR11439">
    <property type="entry name" value="GAG-POL-RELATED RETROTRANSPOSON"/>
    <property type="match status" value="1"/>
</dbReference>
<organism evidence="1 2">
    <name type="scientific">Cuscuta europaea</name>
    <name type="common">European dodder</name>
    <dbReference type="NCBI Taxonomy" id="41803"/>
    <lineage>
        <taxon>Eukaryota</taxon>
        <taxon>Viridiplantae</taxon>
        <taxon>Streptophyta</taxon>
        <taxon>Embryophyta</taxon>
        <taxon>Tracheophyta</taxon>
        <taxon>Spermatophyta</taxon>
        <taxon>Magnoliopsida</taxon>
        <taxon>eudicotyledons</taxon>
        <taxon>Gunneridae</taxon>
        <taxon>Pentapetalae</taxon>
        <taxon>asterids</taxon>
        <taxon>lamiids</taxon>
        <taxon>Solanales</taxon>
        <taxon>Convolvulaceae</taxon>
        <taxon>Cuscuteae</taxon>
        <taxon>Cuscuta</taxon>
        <taxon>Cuscuta subgen. Cuscuta</taxon>
    </lineage>
</organism>
<dbReference type="EMBL" id="CAMAPE010000038">
    <property type="protein sequence ID" value="CAH9100888.1"/>
    <property type="molecule type" value="Genomic_DNA"/>
</dbReference>
<dbReference type="Proteomes" id="UP001152484">
    <property type="component" value="Unassembled WGS sequence"/>
</dbReference>
<evidence type="ECO:0000313" key="1">
    <source>
        <dbReference type="EMBL" id="CAH9100888.1"/>
    </source>
</evidence>
<reference evidence="1" key="1">
    <citation type="submission" date="2022-07" db="EMBL/GenBank/DDBJ databases">
        <authorList>
            <person name="Macas J."/>
            <person name="Novak P."/>
            <person name="Neumann P."/>
        </authorList>
    </citation>
    <scope>NUCLEOTIDE SEQUENCE</scope>
</reference>
<dbReference type="OrthoDB" id="1305759at2759"/>
<dbReference type="PANTHER" id="PTHR11439:SF467">
    <property type="entry name" value="INTEGRASE CATALYTIC DOMAIN-CONTAINING PROTEIN"/>
    <property type="match status" value="1"/>
</dbReference>
<comment type="caution">
    <text evidence="1">The sequence shown here is derived from an EMBL/GenBank/DDBJ whole genome shotgun (WGS) entry which is preliminary data.</text>
</comment>
<feature type="non-terminal residue" evidence="1">
    <location>
        <position position="1"/>
    </location>
</feature>
<evidence type="ECO:0008006" key="3">
    <source>
        <dbReference type="Google" id="ProtNLM"/>
    </source>
</evidence>
<gene>
    <name evidence="1" type="ORF">CEURO_LOCUS15150</name>
</gene>
<proteinExistence type="predicted"/>